<dbReference type="GO" id="GO:0009117">
    <property type="term" value="P:nucleotide metabolic process"/>
    <property type="evidence" value="ECO:0007669"/>
    <property type="project" value="InterPro"/>
</dbReference>
<dbReference type="InterPro" id="IPR019200">
    <property type="entry name" value="ATP_adenylylTrfase_C"/>
</dbReference>
<evidence type="ECO:0000313" key="4">
    <source>
        <dbReference type="Proteomes" id="UP000800097"/>
    </source>
</evidence>
<organism evidence="3 4">
    <name type="scientific">Westerdykella ornata</name>
    <dbReference type="NCBI Taxonomy" id="318751"/>
    <lineage>
        <taxon>Eukaryota</taxon>
        <taxon>Fungi</taxon>
        <taxon>Dikarya</taxon>
        <taxon>Ascomycota</taxon>
        <taxon>Pezizomycotina</taxon>
        <taxon>Dothideomycetes</taxon>
        <taxon>Pleosporomycetidae</taxon>
        <taxon>Pleosporales</taxon>
        <taxon>Sporormiaceae</taxon>
        <taxon>Westerdykella</taxon>
    </lineage>
</organism>
<name>A0A6A6JET0_WESOR</name>
<evidence type="ECO:0000259" key="2">
    <source>
        <dbReference type="Pfam" id="PF19327"/>
    </source>
</evidence>
<accession>A0A6A6JET0</accession>
<feature type="domain" description="Ap4A phosphorylase 1/2 N-terminal" evidence="2">
    <location>
        <begin position="37"/>
        <end position="163"/>
    </location>
</feature>
<dbReference type="InterPro" id="IPR036265">
    <property type="entry name" value="HIT-like_sf"/>
</dbReference>
<dbReference type="Gene3D" id="3.30.428.70">
    <property type="match status" value="1"/>
</dbReference>
<protein>
    <submittedName>
        <fullName evidence="3">Uncharacterized protein</fullName>
    </submittedName>
</protein>
<feature type="domain" description="ATP adenylyltransferase C-terminal" evidence="1">
    <location>
        <begin position="184"/>
        <end position="291"/>
    </location>
</feature>
<dbReference type="Proteomes" id="UP000800097">
    <property type="component" value="Unassembled WGS sequence"/>
</dbReference>
<dbReference type="InterPro" id="IPR043171">
    <property type="entry name" value="Ap4A_phos1/2-like"/>
</dbReference>
<proteinExistence type="predicted"/>
<dbReference type="GeneID" id="54548933"/>
<dbReference type="GO" id="GO:0003877">
    <property type="term" value="F:ATP:ADP adenylyltransferase activity"/>
    <property type="evidence" value="ECO:0007669"/>
    <property type="project" value="InterPro"/>
</dbReference>
<dbReference type="EMBL" id="ML986500">
    <property type="protein sequence ID" value="KAF2274775.1"/>
    <property type="molecule type" value="Genomic_DNA"/>
</dbReference>
<dbReference type="Pfam" id="PF19327">
    <property type="entry name" value="Ap4A_phos_N"/>
    <property type="match status" value="1"/>
</dbReference>
<dbReference type="PANTHER" id="PTHR38420">
    <property type="entry name" value="AP-4-A PHOSPHORYLASE II"/>
    <property type="match status" value="1"/>
</dbReference>
<dbReference type="RefSeq" id="XP_033652314.1">
    <property type="nucleotide sequence ID" value="XM_033795758.1"/>
</dbReference>
<sequence length="292" mass="33091">MEGLSETSVLSTFDELVQEGIITYGPHERVEKEYEGFPMEFRICPSLTKKPQMTTSALTTPVSYPRWGPGSDLYLPTSRLILGKLNGGTHDLALNMFCVDRPQFMLLTTDSYRRQTEPLDADDFAAALEAMRQPEWGPQMYVIYNCTERGGCSRLHKHLQALKGPPRAFGLFVESVDEGDSRRKVPFQYLMHRFERGLREVEVPELLGVYEGYVEESRHVLGLSGSQQPCPHNVVLWRDSLVVIPRRSDALGGVSTNTVGMMGSVWVHQREMADEWIRLGPRKVLEAFGVPW</sequence>
<evidence type="ECO:0000259" key="1">
    <source>
        <dbReference type="Pfam" id="PF09830"/>
    </source>
</evidence>
<dbReference type="PANTHER" id="PTHR38420:SF1">
    <property type="entry name" value="PUTATIVE (AFU_ORTHOLOGUE AFUA_5G14690)-RELATED"/>
    <property type="match status" value="1"/>
</dbReference>
<dbReference type="OrthoDB" id="10267950at2759"/>
<gene>
    <name evidence="3" type="ORF">EI97DRAFT_380411</name>
</gene>
<evidence type="ECO:0000313" key="3">
    <source>
        <dbReference type="EMBL" id="KAF2274775.1"/>
    </source>
</evidence>
<dbReference type="Pfam" id="PF09830">
    <property type="entry name" value="ATP_transf"/>
    <property type="match status" value="1"/>
</dbReference>
<dbReference type="SUPFAM" id="SSF54197">
    <property type="entry name" value="HIT-like"/>
    <property type="match status" value="1"/>
</dbReference>
<dbReference type="AlphaFoldDB" id="A0A6A6JET0"/>
<keyword evidence="4" id="KW-1185">Reference proteome</keyword>
<dbReference type="GO" id="GO:0005524">
    <property type="term" value="F:ATP binding"/>
    <property type="evidence" value="ECO:0007669"/>
    <property type="project" value="InterPro"/>
</dbReference>
<dbReference type="InterPro" id="IPR009163">
    <property type="entry name" value="Ap4A_phos1/2"/>
</dbReference>
<dbReference type="InterPro" id="IPR045759">
    <property type="entry name" value="Ap4A_phos1/2_N"/>
</dbReference>
<reference evidence="3" key="1">
    <citation type="journal article" date="2020" name="Stud. Mycol.">
        <title>101 Dothideomycetes genomes: a test case for predicting lifestyles and emergence of pathogens.</title>
        <authorList>
            <person name="Haridas S."/>
            <person name="Albert R."/>
            <person name="Binder M."/>
            <person name="Bloem J."/>
            <person name="Labutti K."/>
            <person name="Salamov A."/>
            <person name="Andreopoulos B."/>
            <person name="Baker S."/>
            <person name="Barry K."/>
            <person name="Bills G."/>
            <person name="Bluhm B."/>
            <person name="Cannon C."/>
            <person name="Castanera R."/>
            <person name="Culley D."/>
            <person name="Daum C."/>
            <person name="Ezra D."/>
            <person name="Gonzalez J."/>
            <person name="Henrissat B."/>
            <person name="Kuo A."/>
            <person name="Liang C."/>
            <person name="Lipzen A."/>
            <person name="Lutzoni F."/>
            <person name="Magnuson J."/>
            <person name="Mondo S."/>
            <person name="Nolan M."/>
            <person name="Ohm R."/>
            <person name="Pangilinan J."/>
            <person name="Park H.-J."/>
            <person name="Ramirez L."/>
            <person name="Alfaro M."/>
            <person name="Sun H."/>
            <person name="Tritt A."/>
            <person name="Yoshinaga Y."/>
            <person name="Zwiers L.-H."/>
            <person name="Turgeon B."/>
            <person name="Goodwin S."/>
            <person name="Spatafora J."/>
            <person name="Crous P."/>
            <person name="Grigoriev I."/>
        </authorList>
    </citation>
    <scope>NUCLEOTIDE SEQUENCE</scope>
    <source>
        <strain evidence="3">CBS 379.55</strain>
    </source>
</reference>